<dbReference type="EC" id="3.6.1.54" evidence="10"/>
<dbReference type="InterPro" id="IPR004843">
    <property type="entry name" value="Calcineurin-like_PHP"/>
</dbReference>
<feature type="binding site" evidence="10">
    <location>
        <position position="212"/>
    </location>
    <ligand>
        <name>Mn(2+)</name>
        <dbReference type="ChEBI" id="CHEBI:29035"/>
        <label>2</label>
    </ligand>
</feature>
<comment type="pathway">
    <text evidence="10">Glycolipid biosynthesis; lipid IV(A) biosynthesis; lipid IV(A) from (3R)-3-hydroxytetradecanoyl-[acyl-carrier-protein] and UDP-N-acetyl-alpha-D-glucosamine: step 4/6.</text>
</comment>
<feature type="binding site" evidence="10">
    <location>
        <position position="177"/>
    </location>
    <ligand>
        <name>substrate</name>
    </ligand>
</feature>
<organism evidence="13 14">
    <name type="scientific">Alicycliphilus denitrificans</name>
    <dbReference type="NCBI Taxonomy" id="179636"/>
    <lineage>
        <taxon>Bacteria</taxon>
        <taxon>Pseudomonadati</taxon>
        <taxon>Pseudomonadota</taxon>
        <taxon>Betaproteobacteria</taxon>
        <taxon>Burkholderiales</taxon>
        <taxon>Comamonadaceae</taxon>
        <taxon>Alicycliphilus</taxon>
    </lineage>
</organism>
<dbReference type="Gene3D" id="3.60.21.10">
    <property type="match status" value="1"/>
</dbReference>
<feature type="binding site" evidence="10">
    <location>
        <position position="139"/>
    </location>
    <ligand>
        <name>substrate</name>
    </ligand>
</feature>
<keyword evidence="9 10" id="KW-0464">Manganese</keyword>
<keyword evidence="3 10" id="KW-0997">Cell inner membrane</keyword>
<feature type="compositionally biased region" description="Basic and acidic residues" evidence="11">
    <location>
        <begin position="165"/>
        <end position="181"/>
    </location>
</feature>
<dbReference type="GO" id="GO:0030145">
    <property type="term" value="F:manganese ion binding"/>
    <property type="evidence" value="ECO:0007669"/>
    <property type="project" value="UniProtKB-UniRule"/>
</dbReference>
<reference evidence="13 14" key="1">
    <citation type="submission" date="2020-05" db="EMBL/GenBank/DDBJ databases">
        <title>Complete genome sequence of Alicycliphilus denitrificans DP3.</title>
        <authorList>
            <person name="Chen X."/>
        </authorList>
    </citation>
    <scope>NUCLEOTIDE SEQUENCE [LARGE SCALE GENOMIC DNA]</scope>
    <source>
        <strain evidence="13 14">DP3</strain>
    </source>
</reference>
<feature type="binding site" evidence="10">
    <location>
        <position position="212"/>
    </location>
    <ligand>
        <name>substrate</name>
    </ligand>
</feature>
<dbReference type="UniPathway" id="UPA00359">
    <property type="reaction ID" value="UER00480"/>
</dbReference>
<dbReference type="GO" id="GO:0009245">
    <property type="term" value="P:lipid A biosynthetic process"/>
    <property type="evidence" value="ECO:0007669"/>
    <property type="project" value="UniProtKB-UniRule"/>
</dbReference>
<evidence type="ECO:0000313" key="13">
    <source>
        <dbReference type="EMBL" id="QKD44370.1"/>
    </source>
</evidence>
<dbReference type="SUPFAM" id="SSF56300">
    <property type="entry name" value="Metallo-dependent phosphatases"/>
    <property type="match status" value="1"/>
</dbReference>
<evidence type="ECO:0000256" key="10">
    <source>
        <dbReference type="HAMAP-Rule" id="MF_00575"/>
    </source>
</evidence>
<feature type="binding site" evidence="10">
    <location>
        <position position="56"/>
    </location>
    <ligand>
        <name>Mn(2+)</name>
        <dbReference type="ChEBI" id="CHEBI:29035"/>
        <label>2</label>
    </ligand>
</feature>
<evidence type="ECO:0000256" key="3">
    <source>
        <dbReference type="ARBA" id="ARBA00022519"/>
    </source>
</evidence>
<keyword evidence="4 10" id="KW-0441">Lipid A biosynthesis</keyword>
<evidence type="ECO:0000256" key="1">
    <source>
        <dbReference type="ARBA" id="ARBA00022475"/>
    </source>
</evidence>
<feature type="domain" description="Calcineurin-like phosphoesterase" evidence="12">
    <location>
        <begin position="20"/>
        <end position="215"/>
    </location>
</feature>
<dbReference type="InterPro" id="IPR010138">
    <property type="entry name" value="UDP-diacylglucosamine_Hdrlase"/>
</dbReference>
<keyword evidence="8 10" id="KW-0472">Membrane</keyword>
<dbReference type="RefSeq" id="WP_013518950.1">
    <property type="nucleotide sequence ID" value="NZ_CP051298.1"/>
</dbReference>
<dbReference type="GO" id="GO:0008758">
    <property type="term" value="F:UDP-2,3-diacylglucosamine hydrolase activity"/>
    <property type="evidence" value="ECO:0007669"/>
    <property type="project" value="UniProtKB-UniRule"/>
</dbReference>
<dbReference type="InterPro" id="IPR043461">
    <property type="entry name" value="LpxH-like"/>
</dbReference>
<feature type="binding site" evidence="10">
    <location>
        <position position="27"/>
    </location>
    <ligand>
        <name>Mn(2+)</name>
        <dbReference type="ChEBI" id="CHEBI:29035"/>
        <label>1</label>
    </ligand>
</feature>
<comment type="caution">
    <text evidence="10">Lacks conserved residue(s) required for the propagation of feature annotation.</text>
</comment>
<evidence type="ECO:0000256" key="8">
    <source>
        <dbReference type="ARBA" id="ARBA00023136"/>
    </source>
</evidence>
<feature type="binding site" evidence="10">
    <location>
        <position position="96"/>
    </location>
    <ligand>
        <name>Mn(2+)</name>
        <dbReference type="ChEBI" id="CHEBI:29035"/>
        <label>2</label>
    </ligand>
</feature>
<evidence type="ECO:0000256" key="4">
    <source>
        <dbReference type="ARBA" id="ARBA00022556"/>
    </source>
</evidence>
<keyword evidence="5 10" id="KW-0479">Metal-binding</keyword>
<keyword evidence="1 10" id="KW-1003">Cell membrane</keyword>
<evidence type="ECO:0000256" key="2">
    <source>
        <dbReference type="ARBA" id="ARBA00022516"/>
    </source>
</evidence>
<accession>A0A858ZTU2</accession>
<feature type="binding site" evidence="10">
    <location>
        <position position="181"/>
    </location>
    <ligand>
        <name>substrate</name>
    </ligand>
</feature>
<dbReference type="AlphaFoldDB" id="A0A858ZTU2"/>
<dbReference type="Proteomes" id="UP000500755">
    <property type="component" value="Chromosome"/>
</dbReference>
<sequence>MAATVPPIAELAAPAAWRTVDFVSDLHLEGSHPATVQAFARYLAATPADAVFLLGDLFEVWVGDDAIDERGSFESECCELLAQAARRRPLFFMHGNRDFLVGEGFTRRTDIPVLADPTALTFAGRHWLLSHGDALCLQDVEYQRFRALARDPQWQAQLLARPLHERRAQGRSARSESEARKQAGTAPYADVDNAAAIEWLRAARAGALIHGHTHLPANHVLAPGLARHVLTDWDLEATPPRAGVLRLTDAGLQRIPLAPT</sequence>
<comment type="catalytic activity">
    <reaction evidence="10">
        <text>UDP-2-N,3-O-bis[(3R)-3-hydroxytetradecanoyl]-alpha-D-glucosamine + H2O = 2-N,3-O-bis[(3R)-3-hydroxytetradecanoyl]-alpha-D-glucosaminyl 1-phosphate + UMP + 2 H(+)</text>
        <dbReference type="Rhea" id="RHEA:25213"/>
        <dbReference type="ChEBI" id="CHEBI:15377"/>
        <dbReference type="ChEBI" id="CHEBI:15378"/>
        <dbReference type="ChEBI" id="CHEBI:57865"/>
        <dbReference type="ChEBI" id="CHEBI:57957"/>
        <dbReference type="ChEBI" id="CHEBI:78847"/>
        <dbReference type="EC" id="3.6.1.54"/>
    </reaction>
</comment>
<evidence type="ECO:0000313" key="14">
    <source>
        <dbReference type="Proteomes" id="UP000500755"/>
    </source>
</evidence>
<dbReference type="PANTHER" id="PTHR34990">
    <property type="entry name" value="UDP-2,3-DIACYLGLUCOSAMINE HYDROLASE-RELATED"/>
    <property type="match status" value="1"/>
</dbReference>
<feature type="binding site" evidence="10">
    <location>
        <begin position="96"/>
        <end position="97"/>
    </location>
    <ligand>
        <name>substrate</name>
    </ligand>
</feature>
<evidence type="ECO:0000256" key="11">
    <source>
        <dbReference type="SAM" id="MobiDB-lite"/>
    </source>
</evidence>
<dbReference type="CDD" id="cd07398">
    <property type="entry name" value="MPP_YbbF-LpxH"/>
    <property type="match status" value="1"/>
</dbReference>
<dbReference type="PANTHER" id="PTHR34990:SF1">
    <property type="entry name" value="UDP-2,3-DIACYLGLUCOSAMINE HYDROLASE"/>
    <property type="match status" value="1"/>
</dbReference>
<keyword evidence="7 10" id="KW-0443">Lipid metabolism</keyword>
<comment type="cofactor">
    <cofactor evidence="10">
        <name>Mn(2+)</name>
        <dbReference type="ChEBI" id="CHEBI:29035"/>
    </cofactor>
    <text evidence="10">Binds 2 Mn(2+) ions per subunit in a binuclear metal center.</text>
</comment>
<feature type="binding site" evidence="10">
    <location>
        <position position="25"/>
    </location>
    <ligand>
        <name>Mn(2+)</name>
        <dbReference type="ChEBI" id="CHEBI:29035"/>
        <label>1</label>
    </ligand>
</feature>
<protein>
    <recommendedName>
        <fullName evidence="10">UDP-2,3-diacylglucosamine hydrolase</fullName>
        <ecNumber evidence="10">3.6.1.54</ecNumber>
    </recommendedName>
    <alternativeName>
        <fullName evidence="10">UDP-2,3-diacylglucosamine diphosphatase</fullName>
    </alternativeName>
</protein>
<comment type="function">
    <text evidence="10">Hydrolyzes the pyrophosphate bond of UDP-2,3-diacylglucosamine to yield 2,3-diacylglucosamine 1-phosphate (lipid X) and UMP by catalyzing the attack of water at the alpha-P atom. Involved in the biosynthesis of lipid A, a phosphorylated glycolipid that anchors the lipopolysaccharide to the outer membrane of the cell.</text>
</comment>
<dbReference type="GO" id="GO:0019897">
    <property type="term" value="C:extrinsic component of plasma membrane"/>
    <property type="evidence" value="ECO:0007669"/>
    <property type="project" value="UniProtKB-UniRule"/>
</dbReference>
<evidence type="ECO:0000256" key="7">
    <source>
        <dbReference type="ARBA" id="ARBA00023098"/>
    </source>
</evidence>
<dbReference type="HAMAP" id="MF_00575">
    <property type="entry name" value="LpxH"/>
    <property type="match status" value="1"/>
</dbReference>
<evidence type="ECO:0000256" key="6">
    <source>
        <dbReference type="ARBA" id="ARBA00022801"/>
    </source>
</evidence>
<evidence type="ECO:0000256" key="9">
    <source>
        <dbReference type="ARBA" id="ARBA00023211"/>
    </source>
</evidence>
<name>A0A858ZTU2_9BURK</name>
<proteinExistence type="inferred from homology"/>
<dbReference type="EMBL" id="CP051298">
    <property type="protein sequence ID" value="QKD44370.1"/>
    <property type="molecule type" value="Genomic_DNA"/>
</dbReference>
<dbReference type="Pfam" id="PF00149">
    <property type="entry name" value="Metallophos"/>
    <property type="match status" value="1"/>
</dbReference>
<gene>
    <name evidence="10" type="primary">lpxH</name>
    <name evidence="13" type="ORF">HF896_12375</name>
</gene>
<evidence type="ECO:0000256" key="5">
    <source>
        <dbReference type="ARBA" id="ARBA00022723"/>
    </source>
</evidence>
<comment type="subcellular location">
    <subcellularLocation>
        <location evidence="10">Cell inner membrane</location>
        <topology evidence="10">Peripheral membrane protein</topology>
        <orientation evidence="10">Cytoplasmic side</orientation>
    </subcellularLocation>
</comment>
<dbReference type="NCBIfam" id="NF003743">
    <property type="entry name" value="PRK05340.1"/>
    <property type="match status" value="1"/>
</dbReference>
<feature type="binding site" evidence="10">
    <location>
        <position position="214"/>
    </location>
    <ligand>
        <name>Mn(2+)</name>
        <dbReference type="ChEBI" id="CHEBI:29035"/>
        <label>1</label>
    </ligand>
</feature>
<dbReference type="GO" id="GO:0005737">
    <property type="term" value="C:cytoplasm"/>
    <property type="evidence" value="ECO:0007669"/>
    <property type="project" value="InterPro"/>
</dbReference>
<keyword evidence="2 10" id="KW-0444">Lipid biosynthesis</keyword>
<evidence type="ECO:0000259" key="12">
    <source>
        <dbReference type="Pfam" id="PF00149"/>
    </source>
</evidence>
<keyword evidence="6 10" id="KW-0378">Hydrolase</keyword>
<comment type="similarity">
    <text evidence="10">Belongs to the LpxH family.</text>
</comment>
<feature type="binding site" evidence="10">
    <location>
        <position position="131"/>
    </location>
    <ligand>
        <name>Mn(2+)</name>
        <dbReference type="ChEBI" id="CHEBI:29035"/>
        <label>2</label>
    </ligand>
</feature>
<feature type="binding site" evidence="10">
    <location>
        <position position="56"/>
    </location>
    <ligand>
        <name>Mn(2+)</name>
        <dbReference type="ChEBI" id="CHEBI:29035"/>
        <label>1</label>
    </ligand>
</feature>
<dbReference type="InterPro" id="IPR029052">
    <property type="entry name" value="Metallo-depent_PP-like"/>
</dbReference>
<feature type="region of interest" description="Disordered" evidence="11">
    <location>
        <begin position="165"/>
        <end position="186"/>
    </location>
</feature>